<dbReference type="AlphaFoldDB" id="E1RED6"/>
<dbReference type="EMBL" id="CP002117">
    <property type="protein sequence ID" value="ADN37179.1"/>
    <property type="molecule type" value="Genomic_DNA"/>
</dbReference>
<keyword evidence="2" id="KW-1185">Reference proteome</keyword>
<name>E1RED6_METP4</name>
<organism evidence="1 2">
    <name type="scientific">Methanolacinia petrolearia (strain DSM 11571 / OCM 486 / SEBR 4847)</name>
    <name type="common">Methanoplanus petrolearius</name>
    <dbReference type="NCBI Taxonomy" id="679926"/>
    <lineage>
        <taxon>Archaea</taxon>
        <taxon>Methanobacteriati</taxon>
        <taxon>Methanobacteriota</taxon>
        <taxon>Stenosarchaea group</taxon>
        <taxon>Methanomicrobia</taxon>
        <taxon>Methanomicrobiales</taxon>
        <taxon>Methanomicrobiaceae</taxon>
        <taxon>Methanolacinia</taxon>
    </lineage>
</organism>
<dbReference type="GeneID" id="9744926"/>
<protein>
    <submittedName>
        <fullName evidence="1">Uncharacterized protein</fullName>
    </submittedName>
</protein>
<sequence>MDDEYKARLAGIFREKGIEKVMTCPQAMEINKEYGIPLADIGKYCNTSQIKIRGCQLGCFR</sequence>
<dbReference type="OrthoDB" id="104575at2157"/>
<dbReference type="HOGENOM" id="CLU_198707_0_0_2"/>
<reference evidence="1 2" key="1">
    <citation type="journal article" date="2010" name="Stand. Genomic Sci.">
        <title>Complete genome sequence of Methanoplanus petrolearius type strain (SEBR 4847).</title>
        <authorList>
            <person name="Brambilla E."/>
            <person name="Djao O.D."/>
            <person name="Daligault H."/>
            <person name="Lapidus A."/>
            <person name="Lucas S."/>
            <person name="Hammon N."/>
            <person name="Nolan M."/>
            <person name="Tice H."/>
            <person name="Cheng J.F."/>
            <person name="Han C."/>
            <person name="Tapia R."/>
            <person name="Goodwin L."/>
            <person name="Pitluck S."/>
            <person name="Liolios K."/>
            <person name="Ivanova N."/>
            <person name="Mavromatis K."/>
            <person name="Mikhailova N."/>
            <person name="Pati A."/>
            <person name="Chen A."/>
            <person name="Palaniappan K."/>
            <person name="Land M."/>
            <person name="Hauser L."/>
            <person name="Chang Y.J."/>
            <person name="Jeffries C.D."/>
            <person name="Rohde M."/>
            <person name="Spring S."/>
            <person name="Sikorski J."/>
            <person name="Goker M."/>
            <person name="Woyke T."/>
            <person name="Bristow J."/>
            <person name="Eisen J.A."/>
            <person name="Markowitz V."/>
            <person name="Hugenholtz P."/>
            <person name="Kyrpides N.C."/>
            <person name="Klenk H.P."/>
        </authorList>
    </citation>
    <scope>NUCLEOTIDE SEQUENCE [LARGE SCALE GENOMIC DNA]</scope>
    <source>
        <strain evidence="2">DSM 11571 / OCM 486 / SEBR 4847</strain>
    </source>
</reference>
<evidence type="ECO:0000313" key="2">
    <source>
        <dbReference type="Proteomes" id="UP000006565"/>
    </source>
</evidence>
<dbReference type="Proteomes" id="UP000006565">
    <property type="component" value="Chromosome"/>
</dbReference>
<proteinExistence type="predicted"/>
<accession>E1RED6</accession>
<gene>
    <name evidence="1" type="ordered locus">Mpet_2433</name>
</gene>
<dbReference type="KEGG" id="mpi:Mpet_2433"/>
<evidence type="ECO:0000313" key="1">
    <source>
        <dbReference type="EMBL" id="ADN37179.1"/>
    </source>
</evidence>
<dbReference type="RefSeq" id="WP_013330356.1">
    <property type="nucleotide sequence ID" value="NC_014507.1"/>
</dbReference>
<dbReference type="STRING" id="679926.Mpet_2433"/>
<dbReference type="eggNOG" id="arCOG09439">
    <property type="taxonomic scope" value="Archaea"/>
</dbReference>